<keyword evidence="2" id="KW-0479">Metal-binding</keyword>
<dbReference type="GO" id="GO:0008777">
    <property type="term" value="F:acetylornithine deacetylase activity"/>
    <property type="evidence" value="ECO:0007669"/>
    <property type="project" value="TreeGrafter"/>
</dbReference>
<dbReference type="GO" id="GO:0006526">
    <property type="term" value="P:L-arginine biosynthetic process"/>
    <property type="evidence" value="ECO:0007669"/>
    <property type="project" value="TreeGrafter"/>
</dbReference>
<evidence type="ECO:0000313" key="8">
    <source>
        <dbReference type="Proteomes" id="UP000345527"/>
    </source>
</evidence>
<protein>
    <submittedName>
        <fullName evidence="7">M20/M25/M40 family metallo-hydrolase</fullName>
    </submittedName>
</protein>
<keyword evidence="3 7" id="KW-0378">Hydrolase</keyword>
<dbReference type="Proteomes" id="UP000374630">
    <property type="component" value="Unassembled WGS sequence"/>
</dbReference>
<dbReference type="SUPFAM" id="SSF53187">
    <property type="entry name" value="Zn-dependent exopeptidases"/>
    <property type="match status" value="2"/>
</dbReference>
<dbReference type="Gene3D" id="3.40.630.10">
    <property type="entry name" value="Zn peptidases"/>
    <property type="match status" value="2"/>
</dbReference>
<name>A0A5J5DY15_9BIFI</name>
<dbReference type="PANTHER" id="PTHR43808">
    <property type="entry name" value="ACETYLORNITHINE DEACETYLASE"/>
    <property type="match status" value="1"/>
</dbReference>
<feature type="compositionally biased region" description="Basic and acidic residues" evidence="5">
    <location>
        <begin position="100"/>
        <end position="114"/>
    </location>
</feature>
<feature type="region of interest" description="Disordered" evidence="5">
    <location>
        <begin position="100"/>
        <end position="137"/>
    </location>
</feature>
<dbReference type="GO" id="GO:0046872">
    <property type="term" value="F:metal ion binding"/>
    <property type="evidence" value="ECO:0007669"/>
    <property type="project" value="UniProtKB-KW"/>
</dbReference>
<evidence type="ECO:0000313" key="6">
    <source>
        <dbReference type="EMBL" id="KAA8816720.1"/>
    </source>
</evidence>
<dbReference type="Proteomes" id="UP000345527">
    <property type="component" value="Unassembled WGS sequence"/>
</dbReference>
<comment type="caution">
    <text evidence="7">The sequence shown here is derived from an EMBL/GenBank/DDBJ whole genome shotgun (WGS) entry which is preliminary data.</text>
</comment>
<evidence type="ECO:0000256" key="3">
    <source>
        <dbReference type="ARBA" id="ARBA00022801"/>
    </source>
</evidence>
<evidence type="ECO:0000256" key="1">
    <source>
        <dbReference type="ARBA" id="ARBA00001947"/>
    </source>
</evidence>
<accession>A0A5J5DY15</accession>
<dbReference type="InterPro" id="IPR002933">
    <property type="entry name" value="Peptidase_M20"/>
</dbReference>
<proteinExistence type="predicted"/>
<keyword evidence="4" id="KW-0862">Zinc</keyword>
<sequence>MFRAAAQRASDFGLNSTDREGHALEVWLGDDGSELGDIALVSHLDVVPAGQGWTFEPFKPVERAGYVIGRGSSDNKLGALTDLYLLRFLNERFLGKRPLSERPLSERPLSERPLSEQPLSEQPLSKRPLSEQSLGGRGTHLRHNLHIIYGGAEETTLDDLRYYVAHYGAPRQAVVTDSPFPANNAQKGHLVLDIHLPAGPVLSTLDVGGASNAVPGHGTIALPASLAAVPGNAFDDLDAETRGRLSILTATDGKGLVLEAEGVAGHAAFPDGTSNAIILLVRGLLAIDRHTPFLDDRDCVTAETIVALFHSPYAEGSPIAFCDEESGRTTQNLGVVHPSRTGDGVDLTVDIRYAVTQHGPDIERALAGRLQAAGGSITHVERSDPFFVPKDDPRLQALLSAYNDVIGVHEEPNAMGGGTHARVIPGALNFGPGFGGLTDANGERISRKPDFIEDGKGSAHGADEWASIDDAKTAFLIYLLGVLRLDAVLDADD</sequence>
<dbReference type="InterPro" id="IPR001261">
    <property type="entry name" value="ArgE/DapE_CS"/>
</dbReference>
<dbReference type="OrthoDB" id="7055905at2"/>
<keyword evidence="9" id="KW-1185">Reference proteome</keyword>
<reference evidence="8 9" key="1">
    <citation type="journal article" date="2019" name="Syst. Appl. Microbiol.">
        <title>Characterization of Bifidobacterium species in feaces of the Egyptian fruit bat: Description of B. vespertilionis sp. nov. and B. rousetti sp. nov.</title>
        <authorList>
            <person name="Modesto M."/>
            <person name="Satti M."/>
            <person name="Watanabe K."/>
            <person name="Puglisi E."/>
            <person name="Morelli L."/>
            <person name="Huang C.-H."/>
            <person name="Liou J.-S."/>
            <person name="Miyashita M."/>
            <person name="Tamura T."/>
            <person name="Saito S."/>
            <person name="Mori K."/>
            <person name="Huang L."/>
            <person name="Sciavilla P."/>
            <person name="Sandri C."/>
            <person name="Spiezio C."/>
            <person name="Vitali F."/>
            <person name="Cavalieri D."/>
            <person name="Perpetuini G."/>
            <person name="Tofalo R."/>
            <person name="Bonetti A."/>
            <person name="Arita M."/>
            <person name="Mattarelli P."/>
        </authorList>
    </citation>
    <scope>NUCLEOTIDE SEQUENCE [LARGE SCALE GENOMIC DNA]</scope>
    <source>
        <strain evidence="6 9">RST16</strain>
        <strain evidence="7 8">RST8</strain>
    </source>
</reference>
<evidence type="ECO:0000256" key="2">
    <source>
        <dbReference type="ARBA" id="ARBA00022723"/>
    </source>
</evidence>
<dbReference type="EMBL" id="RZNZ01000021">
    <property type="protein sequence ID" value="KAA8816720.1"/>
    <property type="molecule type" value="Genomic_DNA"/>
</dbReference>
<dbReference type="PROSITE" id="PS00758">
    <property type="entry name" value="ARGE_DAPE_CPG2_1"/>
    <property type="match status" value="1"/>
</dbReference>
<evidence type="ECO:0000313" key="7">
    <source>
        <dbReference type="EMBL" id="KAA8821787.1"/>
    </source>
</evidence>
<organism evidence="7 8">
    <name type="scientific">Bifidobacterium vespertilionis</name>
    <dbReference type="NCBI Taxonomy" id="2562524"/>
    <lineage>
        <taxon>Bacteria</taxon>
        <taxon>Bacillati</taxon>
        <taxon>Actinomycetota</taxon>
        <taxon>Actinomycetes</taxon>
        <taxon>Bifidobacteriales</taxon>
        <taxon>Bifidobacteriaceae</taxon>
        <taxon>Bifidobacterium</taxon>
    </lineage>
</organism>
<comment type="cofactor">
    <cofactor evidence="1">
        <name>Zn(2+)</name>
        <dbReference type="ChEBI" id="CHEBI:29105"/>
    </cofactor>
</comment>
<evidence type="ECO:0000256" key="4">
    <source>
        <dbReference type="ARBA" id="ARBA00022833"/>
    </source>
</evidence>
<evidence type="ECO:0000313" key="9">
    <source>
        <dbReference type="Proteomes" id="UP000374630"/>
    </source>
</evidence>
<dbReference type="PANTHER" id="PTHR43808:SF31">
    <property type="entry name" value="N-ACETYL-L-CITRULLINE DEACETYLASE"/>
    <property type="match status" value="1"/>
</dbReference>
<dbReference type="EMBL" id="RZOA01000025">
    <property type="protein sequence ID" value="KAA8821787.1"/>
    <property type="molecule type" value="Genomic_DNA"/>
</dbReference>
<dbReference type="InterPro" id="IPR036264">
    <property type="entry name" value="Bact_exopeptidase_dim_dom"/>
</dbReference>
<dbReference type="Pfam" id="PF01546">
    <property type="entry name" value="Peptidase_M20"/>
    <property type="match status" value="1"/>
</dbReference>
<dbReference type="AlphaFoldDB" id="A0A5J5DY15"/>
<evidence type="ECO:0000256" key="5">
    <source>
        <dbReference type="SAM" id="MobiDB-lite"/>
    </source>
</evidence>
<dbReference type="InterPro" id="IPR050072">
    <property type="entry name" value="Peptidase_M20A"/>
</dbReference>
<dbReference type="Gene3D" id="3.30.70.360">
    <property type="match status" value="2"/>
</dbReference>
<gene>
    <name evidence="7" type="ORF">EM848_10330</name>
    <name evidence="6" type="ORF">EMO90_11325</name>
</gene>
<dbReference type="SUPFAM" id="SSF55031">
    <property type="entry name" value="Bacterial exopeptidase dimerisation domain"/>
    <property type="match status" value="1"/>
</dbReference>